<dbReference type="SUPFAM" id="SSF51182">
    <property type="entry name" value="RmlC-like cupins"/>
    <property type="match status" value="1"/>
</dbReference>
<dbReference type="InterPro" id="IPR011051">
    <property type="entry name" value="RmlC_Cupin_sf"/>
</dbReference>
<evidence type="ECO:0000259" key="4">
    <source>
        <dbReference type="PROSITE" id="PS01124"/>
    </source>
</evidence>
<keyword evidence="8" id="KW-1185">Reference proteome</keyword>
<name>A0A7X0X877_9LIST</name>
<reference evidence="7 8" key="1">
    <citation type="submission" date="2020-03" db="EMBL/GenBank/DDBJ databases">
        <title>Soil Listeria distribution.</title>
        <authorList>
            <person name="Liao J."/>
            <person name="Wiedmann M."/>
        </authorList>
    </citation>
    <scope>NUCLEOTIDE SEQUENCE [LARGE SCALE GENOMIC DNA]</scope>
    <source>
        <strain evidence="6 8">FSL L7-1515</strain>
        <strain evidence="5 7">FSL L7-1554</strain>
    </source>
</reference>
<dbReference type="PROSITE" id="PS01124">
    <property type="entry name" value="HTH_ARAC_FAMILY_2"/>
    <property type="match status" value="1"/>
</dbReference>
<evidence type="ECO:0000313" key="6">
    <source>
        <dbReference type="EMBL" id="MBC1510098.1"/>
    </source>
</evidence>
<dbReference type="PRINTS" id="PR00032">
    <property type="entry name" value="HTHARAC"/>
</dbReference>
<dbReference type="InterPro" id="IPR018060">
    <property type="entry name" value="HTH_AraC"/>
</dbReference>
<evidence type="ECO:0000313" key="7">
    <source>
        <dbReference type="Proteomes" id="UP000561617"/>
    </source>
</evidence>
<dbReference type="PROSITE" id="PS00041">
    <property type="entry name" value="HTH_ARAC_FAMILY_1"/>
    <property type="match status" value="1"/>
</dbReference>
<dbReference type="Gene3D" id="2.60.120.10">
    <property type="entry name" value="Jelly Rolls"/>
    <property type="match status" value="1"/>
</dbReference>
<dbReference type="GO" id="GO:0003700">
    <property type="term" value="F:DNA-binding transcription factor activity"/>
    <property type="evidence" value="ECO:0007669"/>
    <property type="project" value="InterPro"/>
</dbReference>
<dbReference type="Pfam" id="PF02311">
    <property type="entry name" value="AraC_binding"/>
    <property type="match status" value="1"/>
</dbReference>
<sequence>MSDYLEIPELNKAFPFRSFINEGEVLVYPHWHKEIEIIYALKGSLNLGINDMPIQLKEGEIQVINGGDVHYFLASPNSERIVIQFDLSLFQEEMQMDIAGKTLREMLAEMAHLSREWPEEVITKMQSLIMEIHTESNTNKPGKHYILKADLLSIIVLIYREIPQLKTQPVSVISEQAVLKSQETLHKLEQIFSYVEKHYQGPISLQEMADHTGFSTYYFTKFFKRNTGMTFVTFLNDYRLNKAKWMLLNEAFPVTEVAELAGFSSVKTFHHAFKRAMGVAPLKYRKAIYGNN</sequence>
<dbReference type="PANTHER" id="PTHR43280:SF28">
    <property type="entry name" value="HTH-TYPE TRANSCRIPTIONAL ACTIVATOR RHAS"/>
    <property type="match status" value="1"/>
</dbReference>
<dbReference type="Proteomes" id="UP000587800">
    <property type="component" value="Unassembled WGS sequence"/>
</dbReference>
<evidence type="ECO:0000313" key="5">
    <source>
        <dbReference type="EMBL" id="MBC1489011.1"/>
    </source>
</evidence>
<keyword evidence="2" id="KW-0238">DNA-binding</keyword>
<dbReference type="SUPFAM" id="SSF46689">
    <property type="entry name" value="Homeodomain-like"/>
    <property type="match status" value="2"/>
</dbReference>
<keyword evidence="3" id="KW-0804">Transcription</keyword>
<evidence type="ECO:0000256" key="1">
    <source>
        <dbReference type="ARBA" id="ARBA00023015"/>
    </source>
</evidence>
<dbReference type="InterPro" id="IPR020449">
    <property type="entry name" value="Tscrpt_reg_AraC-type_HTH"/>
</dbReference>
<organism evidence="5 7">
    <name type="scientific">Listeria immobilis</name>
    <dbReference type="NCBI Taxonomy" id="2713502"/>
    <lineage>
        <taxon>Bacteria</taxon>
        <taxon>Bacillati</taxon>
        <taxon>Bacillota</taxon>
        <taxon>Bacilli</taxon>
        <taxon>Bacillales</taxon>
        <taxon>Listeriaceae</taxon>
        <taxon>Listeria</taxon>
    </lineage>
</organism>
<evidence type="ECO:0000313" key="8">
    <source>
        <dbReference type="Proteomes" id="UP000587800"/>
    </source>
</evidence>
<evidence type="ECO:0000256" key="2">
    <source>
        <dbReference type="ARBA" id="ARBA00023125"/>
    </source>
</evidence>
<dbReference type="PANTHER" id="PTHR43280">
    <property type="entry name" value="ARAC-FAMILY TRANSCRIPTIONAL REGULATOR"/>
    <property type="match status" value="1"/>
</dbReference>
<dbReference type="GO" id="GO:0043565">
    <property type="term" value="F:sequence-specific DNA binding"/>
    <property type="evidence" value="ECO:0007669"/>
    <property type="project" value="InterPro"/>
</dbReference>
<keyword evidence="1" id="KW-0805">Transcription regulation</keyword>
<comment type="caution">
    <text evidence="5">The sequence shown here is derived from an EMBL/GenBank/DDBJ whole genome shotgun (WGS) entry which is preliminary data.</text>
</comment>
<dbReference type="EMBL" id="JAASUB010000010">
    <property type="protein sequence ID" value="MBC1510098.1"/>
    <property type="molecule type" value="Genomic_DNA"/>
</dbReference>
<dbReference type="InterPro" id="IPR014710">
    <property type="entry name" value="RmlC-like_jellyroll"/>
</dbReference>
<dbReference type="EMBL" id="JAASTW010000009">
    <property type="protein sequence ID" value="MBC1489011.1"/>
    <property type="molecule type" value="Genomic_DNA"/>
</dbReference>
<dbReference type="AlphaFoldDB" id="A0A7X0X877"/>
<dbReference type="Proteomes" id="UP000561617">
    <property type="component" value="Unassembled WGS sequence"/>
</dbReference>
<dbReference type="InterPro" id="IPR003313">
    <property type="entry name" value="AraC-bd"/>
</dbReference>
<gene>
    <name evidence="5" type="ORF">HCJ38_08315</name>
    <name evidence="6" type="ORF">HCJ59_09370</name>
</gene>
<accession>A0A7X0X877</accession>
<dbReference type="SMART" id="SM00342">
    <property type="entry name" value="HTH_ARAC"/>
    <property type="match status" value="1"/>
</dbReference>
<dbReference type="InterPro" id="IPR009057">
    <property type="entry name" value="Homeodomain-like_sf"/>
</dbReference>
<dbReference type="RefSeq" id="WP_185348979.1">
    <property type="nucleotide sequence ID" value="NZ_JAASTU010000031.1"/>
</dbReference>
<dbReference type="Gene3D" id="1.10.10.60">
    <property type="entry name" value="Homeodomain-like"/>
    <property type="match status" value="2"/>
</dbReference>
<dbReference type="Pfam" id="PF12833">
    <property type="entry name" value="HTH_18"/>
    <property type="match status" value="1"/>
</dbReference>
<protein>
    <submittedName>
        <fullName evidence="5">AraC family transcriptional regulator</fullName>
    </submittedName>
</protein>
<feature type="domain" description="HTH araC/xylS-type" evidence="4">
    <location>
        <begin position="189"/>
        <end position="287"/>
    </location>
</feature>
<proteinExistence type="predicted"/>
<evidence type="ECO:0000256" key="3">
    <source>
        <dbReference type="ARBA" id="ARBA00023163"/>
    </source>
</evidence>
<dbReference type="InterPro" id="IPR018062">
    <property type="entry name" value="HTH_AraC-typ_CS"/>
</dbReference>